<keyword evidence="2" id="KW-1185">Reference proteome</keyword>
<dbReference type="Gene3D" id="1.10.238.10">
    <property type="entry name" value="EF-hand"/>
    <property type="match status" value="1"/>
</dbReference>
<proteinExistence type="predicted"/>
<dbReference type="InterPro" id="IPR011992">
    <property type="entry name" value="EF-hand-dom_pair"/>
</dbReference>
<gene>
    <name evidence="1" type="ORF">NLJ89_g11367</name>
</gene>
<dbReference type="AlphaFoldDB" id="A0A9W8MQ26"/>
<dbReference type="OrthoDB" id="3251687at2759"/>
<accession>A0A9W8MQ26</accession>
<evidence type="ECO:0008006" key="3">
    <source>
        <dbReference type="Google" id="ProtNLM"/>
    </source>
</evidence>
<dbReference type="EMBL" id="JANKHO010002563">
    <property type="protein sequence ID" value="KAJ3491154.1"/>
    <property type="molecule type" value="Genomic_DNA"/>
</dbReference>
<dbReference type="SUPFAM" id="SSF47473">
    <property type="entry name" value="EF-hand"/>
    <property type="match status" value="1"/>
</dbReference>
<sequence>MEKVERGVWRAGKSVLVLVGLTKEKADRLGAFGLGRSKFEGGELAALRYAFATRTTKNGDGVEKVGTEEILELLKDVPGYSEVSKKELDYVLDEAGFKDGQVNFDEFIEICGNLKEVSFTPSSATSRMTIPVEKSGGGV</sequence>
<reference evidence="1" key="1">
    <citation type="submission" date="2022-07" db="EMBL/GenBank/DDBJ databases">
        <title>Genome Sequence of Agrocybe chaxingu.</title>
        <authorList>
            <person name="Buettner E."/>
        </authorList>
    </citation>
    <scope>NUCLEOTIDE SEQUENCE</scope>
    <source>
        <strain evidence="1">MP-N11</strain>
    </source>
</reference>
<protein>
    <recommendedName>
        <fullName evidence="3">EF-hand domain-containing protein</fullName>
    </recommendedName>
</protein>
<evidence type="ECO:0000313" key="1">
    <source>
        <dbReference type="EMBL" id="KAJ3491154.1"/>
    </source>
</evidence>
<evidence type="ECO:0000313" key="2">
    <source>
        <dbReference type="Proteomes" id="UP001148786"/>
    </source>
</evidence>
<comment type="caution">
    <text evidence="1">The sequence shown here is derived from an EMBL/GenBank/DDBJ whole genome shotgun (WGS) entry which is preliminary data.</text>
</comment>
<name>A0A9W8MQ26_9AGAR</name>
<dbReference type="Proteomes" id="UP001148786">
    <property type="component" value="Unassembled WGS sequence"/>
</dbReference>
<organism evidence="1 2">
    <name type="scientific">Agrocybe chaxingu</name>
    <dbReference type="NCBI Taxonomy" id="84603"/>
    <lineage>
        <taxon>Eukaryota</taxon>
        <taxon>Fungi</taxon>
        <taxon>Dikarya</taxon>
        <taxon>Basidiomycota</taxon>
        <taxon>Agaricomycotina</taxon>
        <taxon>Agaricomycetes</taxon>
        <taxon>Agaricomycetidae</taxon>
        <taxon>Agaricales</taxon>
        <taxon>Agaricineae</taxon>
        <taxon>Strophariaceae</taxon>
        <taxon>Agrocybe</taxon>
    </lineage>
</organism>